<reference evidence="2 3" key="1">
    <citation type="submission" date="2015-12" db="EMBL/GenBank/DDBJ databases">
        <authorList>
            <person name="Shamseldin A."/>
            <person name="Moawad H."/>
            <person name="Abd El-Rahim W.M."/>
            <person name="Sadowsky M.J."/>
        </authorList>
    </citation>
    <scope>NUCLEOTIDE SEQUENCE [LARGE SCALE GENOMIC DNA]</scope>
    <source>
        <strain evidence="2 3">SJ5A-1</strain>
    </source>
</reference>
<dbReference type="Proteomes" id="UP000054396">
    <property type="component" value="Unassembled WGS sequence"/>
</dbReference>
<dbReference type="RefSeq" id="WP_058860524.1">
    <property type="nucleotide sequence ID" value="NZ_LPXO01000001.1"/>
</dbReference>
<accession>A0A0W7WPZ9</accession>
<gene>
    <name evidence="2" type="ORF">AVJ23_02300</name>
</gene>
<evidence type="ECO:0000256" key="1">
    <source>
        <dbReference type="SAM" id="SignalP"/>
    </source>
</evidence>
<feature type="signal peptide" evidence="1">
    <location>
        <begin position="1"/>
        <end position="19"/>
    </location>
</feature>
<comment type="caution">
    <text evidence="2">The sequence shown here is derived from an EMBL/GenBank/DDBJ whole genome shotgun (WGS) entry which is preliminary data.</text>
</comment>
<organism evidence="2 3">
    <name type="scientific">Pseudoponticoccus marisrubri</name>
    <dbReference type="NCBI Taxonomy" id="1685382"/>
    <lineage>
        <taxon>Bacteria</taxon>
        <taxon>Pseudomonadati</taxon>
        <taxon>Pseudomonadota</taxon>
        <taxon>Alphaproteobacteria</taxon>
        <taxon>Rhodobacterales</taxon>
        <taxon>Roseobacteraceae</taxon>
        <taxon>Pseudoponticoccus</taxon>
    </lineage>
</organism>
<feature type="chain" id="PRO_5006936573" description="YbjN domain-containing protein" evidence="1">
    <location>
        <begin position="20"/>
        <end position="152"/>
    </location>
</feature>
<evidence type="ECO:0008006" key="4">
    <source>
        <dbReference type="Google" id="ProtNLM"/>
    </source>
</evidence>
<dbReference type="AlphaFoldDB" id="A0A0W7WPZ9"/>
<protein>
    <recommendedName>
        <fullName evidence="4">YbjN domain-containing protein</fullName>
    </recommendedName>
</protein>
<keyword evidence="1" id="KW-0732">Signal</keyword>
<dbReference type="Pfam" id="PF10722">
    <property type="entry name" value="YbjN"/>
    <property type="match status" value="1"/>
</dbReference>
<keyword evidence="3" id="KW-1185">Reference proteome</keyword>
<dbReference type="InterPro" id="IPR019660">
    <property type="entry name" value="Put_sensory_transdc_reg_YbjN"/>
</dbReference>
<dbReference type="OrthoDB" id="33037at2"/>
<evidence type="ECO:0000313" key="2">
    <source>
        <dbReference type="EMBL" id="KUF12580.1"/>
    </source>
</evidence>
<name>A0A0W7WPZ9_9RHOB</name>
<dbReference type="STRING" id="1685382.AVJ23_02300"/>
<evidence type="ECO:0000313" key="3">
    <source>
        <dbReference type="Proteomes" id="UP000054396"/>
    </source>
</evidence>
<proteinExistence type="predicted"/>
<dbReference type="CDD" id="cd17511">
    <property type="entry name" value="YbjN_AmyR-like"/>
    <property type="match status" value="1"/>
</dbReference>
<dbReference type="EMBL" id="LPXO01000001">
    <property type="protein sequence ID" value="KUF12580.1"/>
    <property type="molecule type" value="Genomic_DNA"/>
</dbReference>
<sequence>MLKTILATGLALSPLAASAQMVNAEDPERLAQIIRAEGYPVEVGTDNVGDPKITGKIRGTTFNVFFYDCTDNRNCLTLQFQAAYDVPNGISLERANQWNMDRRYASVYLDAEYDPFLEMDLNIDYDVTEENFLDNFLIWANVIGEFEDFINW</sequence>